<evidence type="ECO:0000313" key="8">
    <source>
        <dbReference type="EMBL" id="TXL64755.1"/>
    </source>
</evidence>
<dbReference type="InterPro" id="IPR036388">
    <property type="entry name" value="WH-like_DNA-bd_sf"/>
</dbReference>
<sequence length="193" mass="21787">MDTADILPEDGPEAEFARRIAAGSPGSAVDAEAGLYRLLAPRIRRYGRRHLRDEHAAEDLMQHVMAMTIEQLRAGALREPGRVVSFVFGACRMTVMQHLRGHRRRDELLQRYAGDVPMVDVHVAPRLDHELVAQCLERLPERERAVLVLSFYDEQPAEEVGRSLGLTAGNVRVIRHRGIDKLRRCVARGRRAA</sequence>
<dbReference type="SUPFAM" id="SSF88946">
    <property type="entry name" value="Sigma2 domain of RNA polymerase sigma factors"/>
    <property type="match status" value="1"/>
</dbReference>
<dbReference type="GO" id="GO:0003677">
    <property type="term" value="F:DNA binding"/>
    <property type="evidence" value="ECO:0007669"/>
    <property type="project" value="UniProtKB-KW"/>
</dbReference>
<dbReference type="NCBIfam" id="TIGR02937">
    <property type="entry name" value="sigma70-ECF"/>
    <property type="match status" value="1"/>
</dbReference>
<dbReference type="RefSeq" id="WP_147705004.1">
    <property type="nucleotide sequence ID" value="NZ_VDUY01000005.1"/>
</dbReference>
<dbReference type="InterPro" id="IPR013325">
    <property type="entry name" value="RNA_pol_sigma_r2"/>
</dbReference>
<dbReference type="PANTHER" id="PTHR43133">
    <property type="entry name" value="RNA POLYMERASE ECF-TYPE SIGMA FACTO"/>
    <property type="match status" value="1"/>
</dbReference>
<gene>
    <name evidence="8" type="ORF">FHP08_13540</name>
</gene>
<keyword evidence="2" id="KW-0805">Transcription regulation</keyword>
<proteinExistence type="inferred from homology"/>
<keyword evidence="3" id="KW-0731">Sigma factor</keyword>
<dbReference type="InterPro" id="IPR014284">
    <property type="entry name" value="RNA_pol_sigma-70_dom"/>
</dbReference>
<keyword evidence="5" id="KW-0804">Transcription</keyword>
<evidence type="ECO:0000256" key="2">
    <source>
        <dbReference type="ARBA" id="ARBA00023015"/>
    </source>
</evidence>
<dbReference type="Pfam" id="PF04545">
    <property type="entry name" value="Sigma70_r4"/>
    <property type="match status" value="1"/>
</dbReference>
<keyword evidence="4" id="KW-0238">DNA-binding</keyword>
<evidence type="ECO:0000259" key="6">
    <source>
        <dbReference type="Pfam" id="PF04542"/>
    </source>
</evidence>
<dbReference type="Proteomes" id="UP000321548">
    <property type="component" value="Unassembled WGS sequence"/>
</dbReference>
<comment type="caution">
    <text evidence="8">The sequence shown here is derived from an EMBL/GenBank/DDBJ whole genome shotgun (WGS) entry which is preliminary data.</text>
</comment>
<evidence type="ECO:0000313" key="9">
    <source>
        <dbReference type="Proteomes" id="UP000321548"/>
    </source>
</evidence>
<dbReference type="GO" id="GO:0006352">
    <property type="term" value="P:DNA-templated transcription initiation"/>
    <property type="evidence" value="ECO:0007669"/>
    <property type="project" value="InterPro"/>
</dbReference>
<dbReference type="PANTHER" id="PTHR43133:SF8">
    <property type="entry name" value="RNA POLYMERASE SIGMA FACTOR HI_1459-RELATED"/>
    <property type="match status" value="1"/>
</dbReference>
<accession>A0A5C8NUB4</accession>
<dbReference type="AlphaFoldDB" id="A0A5C8NUB4"/>
<name>A0A5C8NUB4_9BURK</name>
<dbReference type="Gene3D" id="1.10.1740.10">
    <property type="match status" value="1"/>
</dbReference>
<feature type="domain" description="RNA polymerase sigma-70 region 2" evidence="6">
    <location>
        <begin position="35"/>
        <end position="104"/>
    </location>
</feature>
<evidence type="ECO:0000259" key="7">
    <source>
        <dbReference type="Pfam" id="PF04545"/>
    </source>
</evidence>
<organism evidence="8 9">
    <name type="scientific">Zeimonas arvi</name>
    <dbReference type="NCBI Taxonomy" id="2498847"/>
    <lineage>
        <taxon>Bacteria</taxon>
        <taxon>Pseudomonadati</taxon>
        <taxon>Pseudomonadota</taxon>
        <taxon>Betaproteobacteria</taxon>
        <taxon>Burkholderiales</taxon>
        <taxon>Burkholderiaceae</taxon>
        <taxon>Zeimonas</taxon>
    </lineage>
</organism>
<protein>
    <submittedName>
        <fullName evidence="8">Sigma-70 family RNA polymerase sigma factor</fullName>
    </submittedName>
</protein>
<evidence type="ECO:0000256" key="4">
    <source>
        <dbReference type="ARBA" id="ARBA00023125"/>
    </source>
</evidence>
<reference evidence="8 9" key="1">
    <citation type="submission" date="2019-06" db="EMBL/GenBank/DDBJ databases">
        <title>Quisquiliibacterium sp. nov., isolated from a maize field.</title>
        <authorList>
            <person name="Lin S.-Y."/>
            <person name="Tsai C.-F."/>
            <person name="Young C.-C."/>
        </authorList>
    </citation>
    <scope>NUCLEOTIDE SEQUENCE [LARGE SCALE GENOMIC DNA]</scope>
    <source>
        <strain evidence="8 9">CC-CFT501</strain>
    </source>
</reference>
<keyword evidence="9" id="KW-1185">Reference proteome</keyword>
<evidence type="ECO:0000256" key="5">
    <source>
        <dbReference type="ARBA" id="ARBA00023163"/>
    </source>
</evidence>
<dbReference type="InterPro" id="IPR013324">
    <property type="entry name" value="RNA_pol_sigma_r3/r4-like"/>
</dbReference>
<dbReference type="OrthoDB" id="8535698at2"/>
<dbReference type="Pfam" id="PF04542">
    <property type="entry name" value="Sigma70_r2"/>
    <property type="match status" value="1"/>
</dbReference>
<dbReference type="GO" id="GO:0016987">
    <property type="term" value="F:sigma factor activity"/>
    <property type="evidence" value="ECO:0007669"/>
    <property type="project" value="UniProtKB-KW"/>
</dbReference>
<dbReference type="CDD" id="cd06171">
    <property type="entry name" value="Sigma70_r4"/>
    <property type="match status" value="1"/>
</dbReference>
<evidence type="ECO:0000256" key="3">
    <source>
        <dbReference type="ARBA" id="ARBA00023082"/>
    </source>
</evidence>
<dbReference type="SUPFAM" id="SSF88659">
    <property type="entry name" value="Sigma3 and sigma4 domains of RNA polymerase sigma factors"/>
    <property type="match status" value="1"/>
</dbReference>
<dbReference type="PRINTS" id="PR00046">
    <property type="entry name" value="SIGMA70FCT"/>
</dbReference>
<comment type="similarity">
    <text evidence="1">Belongs to the sigma-70 factor family. ECF subfamily.</text>
</comment>
<evidence type="ECO:0000256" key="1">
    <source>
        <dbReference type="ARBA" id="ARBA00010641"/>
    </source>
</evidence>
<dbReference type="InterPro" id="IPR000943">
    <property type="entry name" value="RNA_pol_sigma70"/>
</dbReference>
<dbReference type="InterPro" id="IPR007630">
    <property type="entry name" value="RNA_pol_sigma70_r4"/>
</dbReference>
<dbReference type="InterPro" id="IPR007627">
    <property type="entry name" value="RNA_pol_sigma70_r2"/>
</dbReference>
<dbReference type="Gene3D" id="1.10.10.10">
    <property type="entry name" value="Winged helix-like DNA-binding domain superfamily/Winged helix DNA-binding domain"/>
    <property type="match status" value="1"/>
</dbReference>
<feature type="domain" description="RNA polymerase sigma-70 region 4" evidence="7">
    <location>
        <begin position="135"/>
        <end position="183"/>
    </location>
</feature>
<dbReference type="EMBL" id="VDUY01000005">
    <property type="protein sequence ID" value="TXL64755.1"/>
    <property type="molecule type" value="Genomic_DNA"/>
</dbReference>
<dbReference type="InterPro" id="IPR039425">
    <property type="entry name" value="RNA_pol_sigma-70-like"/>
</dbReference>